<feature type="compositionally biased region" description="Polar residues" evidence="1">
    <location>
        <begin position="137"/>
        <end position="146"/>
    </location>
</feature>
<organism evidence="2 3">
    <name type="scientific">Roridomyces roridus</name>
    <dbReference type="NCBI Taxonomy" id="1738132"/>
    <lineage>
        <taxon>Eukaryota</taxon>
        <taxon>Fungi</taxon>
        <taxon>Dikarya</taxon>
        <taxon>Basidiomycota</taxon>
        <taxon>Agaricomycotina</taxon>
        <taxon>Agaricomycetes</taxon>
        <taxon>Agaricomycetidae</taxon>
        <taxon>Agaricales</taxon>
        <taxon>Marasmiineae</taxon>
        <taxon>Mycenaceae</taxon>
        <taxon>Roridomyces</taxon>
    </lineage>
</organism>
<reference evidence="2" key="1">
    <citation type="submission" date="2023-03" db="EMBL/GenBank/DDBJ databases">
        <title>Massive genome expansion in bonnet fungi (Mycena s.s.) driven by repeated elements and novel gene families across ecological guilds.</title>
        <authorList>
            <consortium name="Lawrence Berkeley National Laboratory"/>
            <person name="Harder C.B."/>
            <person name="Miyauchi S."/>
            <person name="Viragh M."/>
            <person name="Kuo A."/>
            <person name="Thoen E."/>
            <person name="Andreopoulos B."/>
            <person name="Lu D."/>
            <person name="Skrede I."/>
            <person name="Drula E."/>
            <person name="Henrissat B."/>
            <person name="Morin E."/>
            <person name="Kohler A."/>
            <person name="Barry K."/>
            <person name="LaButti K."/>
            <person name="Morin E."/>
            <person name="Salamov A."/>
            <person name="Lipzen A."/>
            <person name="Mereny Z."/>
            <person name="Hegedus B."/>
            <person name="Baldrian P."/>
            <person name="Stursova M."/>
            <person name="Weitz H."/>
            <person name="Taylor A."/>
            <person name="Grigoriev I.V."/>
            <person name="Nagy L.G."/>
            <person name="Martin F."/>
            <person name="Kauserud H."/>
        </authorList>
    </citation>
    <scope>NUCLEOTIDE SEQUENCE</scope>
    <source>
        <strain evidence="2">9284</strain>
    </source>
</reference>
<evidence type="ECO:0000313" key="3">
    <source>
        <dbReference type="Proteomes" id="UP001221142"/>
    </source>
</evidence>
<dbReference type="AlphaFoldDB" id="A0AAD7FEY3"/>
<evidence type="ECO:0000313" key="2">
    <source>
        <dbReference type="EMBL" id="KAJ7616453.1"/>
    </source>
</evidence>
<keyword evidence="3" id="KW-1185">Reference proteome</keyword>
<name>A0AAD7FEY3_9AGAR</name>
<feature type="region of interest" description="Disordered" evidence="1">
    <location>
        <begin position="129"/>
        <end position="159"/>
    </location>
</feature>
<protein>
    <submittedName>
        <fullName evidence="2">Uncharacterized protein</fullName>
    </submittedName>
</protein>
<feature type="region of interest" description="Disordered" evidence="1">
    <location>
        <begin position="172"/>
        <end position="236"/>
    </location>
</feature>
<accession>A0AAD7FEY3</accession>
<comment type="caution">
    <text evidence="2">The sequence shown here is derived from an EMBL/GenBank/DDBJ whole genome shotgun (WGS) entry which is preliminary data.</text>
</comment>
<evidence type="ECO:0000256" key="1">
    <source>
        <dbReference type="SAM" id="MobiDB-lite"/>
    </source>
</evidence>
<proteinExistence type="predicted"/>
<feature type="compositionally biased region" description="Low complexity" evidence="1">
    <location>
        <begin position="147"/>
        <end position="159"/>
    </location>
</feature>
<gene>
    <name evidence="2" type="ORF">FB45DRAFT_872916</name>
</gene>
<sequence>MDPDLAAIRDFAMPNGLSTSSKPENHREQESELKLLIISMGTGKILHFPFVDDILKSNSGLLGQKGTLVVEYNHPDPATRYDVATRNRMPLEPPGWLTAKSLLCNHRQKQSSPRKTAPSLLEGFKEPNYEQPAQLDPGNSNETGESQNQTATNANGTGTDAGFRLLGLIIRGGNGGAGGRGPRRGGKGGDSQRPTMPEGLPSTVQVHLLDGTPGKGGEGTEANGEDGVLTERRSGA</sequence>
<dbReference type="EMBL" id="JARKIF010000022">
    <property type="protein sequence ID" value="KAJ7616453.1"/>
    <property type="molecule type" value="Genomic_DNA"/>
</dbReference>
<dbReference type="Proteomes" id="UP001221142">
    <property type="component" value="Unassembled WGS sequence"/>
</dbReference>